<dbReference type="NCBIfam" id="TIGR03725">
    <property type="entry name" value="T6A_YeaZ"/>
    <property type="match status" value="1"/>
</dbReference>
<dbReference type="InterPro" id="IPR043129">
    <property type="entry name" value="ATPase_NBD"/>
</dbReference>
<dbReference type="Pfam" id="PF00814">
    <property type="entry name" value="TsaD"/>
    <property type="match status" value="1"/>
</dbReference>
<dbReference type="PANTHER" id="PTHR11735">
    <property type="entry name" value="TRNA N6-ADENOSINE THREONYLCARBAMOYLTRANSFERASE"/>
    <property type="match status" value="1"/>
</dbReference>
<feature type="domain" description="Gcp-like" evidence="1">
    <location>
        <begin position="34"/>
        <end position="149"/>
    </location>
</feature>
<proteinExistence type="predicted"/>
<dbReference type="InterPro" id="IPR000905">
    <property type="entry name" value="Gcp-like_dom"/>
</dbReference>
<dbReference type="PANTHER" id="PTHR11735:SF11">
    <property type="entry name" value="TRNA THREONYLCARBAMOYLADENOSINE BIOSYNTHESIS PROTEIN TSAB"/>
    <property type="match status" value="1"/>
</dbReference>
<dbReference type="EMBL" id="SMAA01000005">
    <property type="protein sequence ID" value="TCS80048.1"/>
    <property type="molecule type" value="Genomic_DNA"/>
</dbReference>
<dbReference type="OrthoDB" id="9784166at2"/>
<dbReference type="AlphaFoldDB" id="A0A4R3KAM7"/>
<organism evidence="2 3">
    <name type="scientific">Pectinatus cerevisiiphilus</name>
    <dbReference type="NCBI Taxonomy" id="86956"/>
    <lineage>
        <taxon>Bacteria</taxon>
        <taxon>Bacillati</taxon>
        <taxon>Bacillota</taxon>
        <taxon>Negativicutes</taxon>
        <taxon>Selenomonadales</taxon>
        <taxon>Selenomonadaceae</taxon>
        <taxon>Pectinatus</taxon>
    </lineage>
</organism>
<keyword evidence="3" id="KW-1185">Reference proteome</keyword>
<evidence type="ECO:0000259" key="1">
    <source>
        <dbReference type="Pfam" id="PF00814"/>
    </source>
</evidence>
<name>A0A4R3KAM7_9FIRM</name>
<dbReference type="Proteomes" id="UP000295188">
    <property type="component" value="Unassembled WGS sequence"/>
</dbReference>
<reference evidence="2 3" key="1">
    <citation type="submission" date="2019-03" db="EMBL/GenBank/DDBJ databases">
        <title>Genomic Encyclopedia of Type Strains, Phase IV (KMG-IV): sequencing the most valuable type-strain genomes for metagenomic binning, comparative biology and taxonomic classification.</title>
        <authorList>
            <person name="Goeker M."/>
        </authorList>
    </citation>
    <scope>NUCLEOTIDE SEQUENCE [LARGE SCALE GENOMIC DNA]</scope>
    <source>
        <strain evidence="2 3">DSM 20467</strain>
    </source>
</reference>
<sequence>MPVLAIDTATMVSSAAVATKERLLSEVIMQLKKPQSEVLMDHVIDALRTAHVTKNELTGIAVNIGPGSFTGLRIGLATAKMMAYALDIPVAGVSTDEILAYHYPVENIYSATFIDAQKGNVYFSVHKWEKGVLQTVRELSVLALDKAIEICEHMDKPVVAMGDIAQRKEQLFAQCINTKVAPPYHIMPRAANTAFAGIDKLAAGKTDNLMTLEPLYIRRSEAEELWEKRQKERQNDGNKL</sequence>
<gene>
    <name evidence="2" type="ORF">EDC37_105118</name>
</gene>
<dbReference type="InterPro" id="IPR022496">
    <property type="entry name" value="T6A_TsaB"/>
</dbReference>
<comment type="caution">
    <text evidence="2">The sequence shown here is derived from an EMBL/GenBank/DDBJ whole genome shotgun (WGS) entry which is preliminary data.</text>
</comment>
<dbReference type="SUPFAM" id="SSF53067">
    <property type="entry name" value="Actin-like ATPase domain"/>
    <property type="match status" value="2"/>
</dbReference>
<accession>A0A4R3KAM7</accession>
<evidence type="ECO:0000313" key="3">
    <source>
        <dbReference type="Proteomes" id="UP000295188"/>
    </source>
</evidence>
<dbReference type="GO" id="GO:0005829">
    <property type="term" value="C:cytosol"/>
    <property type="evidence" value="ECO:0007669"/>
    <property type="project" value="TreeGrafter"/>
</dbReference>
<evidence type="ECO:0000313" key="2">
    <source>
        <dbReference type="EMBL" id="TCS80048.1"/>
    </source>
</evidence>
<dbReference type="GO" id="GO:0002949">
    <property type="term" value="P:tRNA threonylcarbamoyladenosine modification"/>
    <property type="evidence" value="ECO:0007669"/>
    <property type="project" value="InterPro"/>
</dbReference>
<dbReference type="Gene3D" id="3.30.420.40">
    <property type="match status" value="2"/>
</dbReference>
<dbReference type="RefSeq" id="WP_132548396.1">
    <property type="nucleotide sequence ID" value="NZ_SMAA01000005.1"/>
</dbReference>
<protein>
    <submittedName>
        <fullName evidence="2">tRNA threonylcarbamoyladenosine biosynthesis protein TsaB</fullName>
    </submittedName>
</protein>
<dbReference type="CDD" id="cd24032">
    <property type="entry name" value="ASKHA_NBD_TsaB"/>
    <property type="match status" value="1"/>
</dbReference>